<name>A0A8B8IRR1_VANTA</name>
<dbReference type="Proteomes" id="UP001652626">
    <property type="component" value="Chromosome Z"/>
</dbReference>
<reference evidence="3" key="1">
    <citation type="submission" date="2025-08" db="UniProtKB">
        <authorList>
            <consortium name="RefSeq"/>
        </authorList>
    </citation>
    <scope>IDENTIFICATION</scope>
    <source>
        <tissue evidence="3">Whole body</tissue>
    </source>
</reference>
<dbReference type="RefSeq" id="XP_026499810.2">
    <property type="nucleotide sequence ID" value="XM_026644025.2"/>
</dbReference>
<gene>
    <name evidence="3" type="primary">LOC113403464</name>
</gene>
<dbReference type="OMA" id="FYYSMEE"/>
<evidence type="ECO:0000256" key="1">
    <source>
        <dbReference type="SAM" id="MobiDB-lite"/>
    </source>
</evidence>
<dbReference type="OrthoDB" id="6919832at2759"/>
<keyword evidence="2" id="KW-1185">Reference proteome</keyword>
<evidence type="ECO:0000313" key="3">
    <source>
        <dbReference type="RefSeq" id="XP_026499810.2"/>
    </source>
</evidence>
<feature type="compositionally biased region" description="Acidic residues" evidence="1">
    <location>
        <begin position="70"/>
        <end position="79"/>
    </location>
</feature>
<feature type="region of interest" description="Disordered" evidence="1">
    <location>
        <begin position="64"/>
        <end position="101"/>
    </location>
</feature>
<evidence type="ECO:0000313" key="2">
    <source>
        <dbReference type="Proteomes" id="UP001652626"/>
    </source>
</evidence>
<dbReference type="AlphaFoldDB" id="A0A8B8IRR1"/>
<sequence>MLLYCDQETGSGTNRKTTSDESKQEVSMQPDSSSESSSEDESAPPDDTQYYYDKAIAESLAENMYNLSVESDDDDDYDDLNPSPSSRPPKQPFVFENYSEDDSEESDIYNKISKIAGLEHLVVNSPLWYAHVKPHLTELEREELWNRTPWAVKFYWDDSDDADADDEAAPPFFKDQYYIAVI</sequence>
<accession>A0A8B8IRR1</accession>
<proteinExistence type="predicted"/>
<protein>
    <submittedName>
        <fullName evidence="3">Uncharacterized protein LOC113403464</fullName>
    </submittedName>
</protein>
<feature type="region of interest" description="Disordered" evidence="1">
    <location>
        <begin position="1"/>
        <end position="52"/>
    </location>
</feature>
<organism evidence="2 3">
    <name type="scientific">Vanessa tameamea</name>
    <name type="common">Kamehameha butterfly</name>
    <dbReference type="NCBI Taxonomy" id="334116"/>
    <lineage>
        <taxon>Eukaryota</taxon>
        <taxon>Metazoa</taxon>
        <taxon>Ecdysozoa</taxon>
        <taxon>Arthropoda</taxon>
        <taxon>Hexapoda</taxon>
        <taxon>Insecta</taxon>
        <taxon>Pterygota</taxon>
        <taxon>Neoptera</taxon>
        <taxon>Endopterygota</taxon>
        <taxon>Lepidoptera</taxon>
        <taxon>Glossata</taxon>
        <taxon>Ditrysia</taxon>
        <taxon>Papilionoidea</taxon>
        <taxon>Nymphalidae</taxon>
        <taxon>Nymphalinae</taxon>
        <taxon>Vanessa</taxon>
    </lineage>
</organism>
<dbReference type="GeneID" id="113403464"/>